<keyword evidence="2" id="KW-1185">Reference proteome</keyword>
<evidence type="ECO:0000313" key="1">
    <source>
        <dbReference type="EnsemblPlants" id="QL12p018344:mrna:CDS:2"/>
    </source>
</evidence>
<evidence type="ECO:0000313" key="2">
    <source>
        <dbReference type="Proteomes" id="UP000594261"/>
    </source>
</evidence>
<dbReference type="EMBL" id="LRBV02000012">
    <property type="status" value="NOT_ANNOTATED_CDS"/>
    <property type="molecule type" value="Genomic_DNA"/>
</dbReference>
<dbReference type="Gramene" id="QL12p018344:mrna">
    <property type="protein sequence ID" value="QL12p018344:mrna:CDS:2"/>
    <property type="gene ID" value="QL12p018344"/>
</dbReference>
<name>A0A7N2REG5_QUELO</name>
<reference evidence="1 2" key="1">
    <citation type="journal article" date="2016" name="G3 (Bethesda)">
        <title>First Draft Assembly and Annotation of the Genome of a California Endemic Oak Quercus lobata Nee (Fagaceae).</title>
        <authorList>
            <person name="Sork V.L."/>
            <person name="Fitz-Gibbon S.T."/>
            <person name="Puiu D."/>
            <person name="Crepeau M."/>
            <person name="Gugger P.F."/>
            <person name="Sherman R."/>
            <person name="Stevens K."/>
            <person name="Langley C.H."/>
            <person name="Pellegrini M."/>
            <person name="Salzberg S.L."/>
        </authorList>
    </citation>
    <scope>NUCLEOTIDE SEQUENCE [LARGE SCALE GENOMIC DNA]</scope>
    <source>
        <strain evidence="1 2">cv. SW786</strain>
    </source>
</reference>
<dbReference type="AlphaFoldDB" id="A0A7N2REG5"/>
<reference evidence="1" key="2">
    <citation type="submission" date="2021-01" db="UniProtKB">
        <authorList>
            <consortium name="EnsemblPlants"/>
        </authorList>
    </citation>
    <scope>IDENTIFICATION</scope>
</reference>
<dbReference type="EnsemblPlants" id="QL12p018344:mrna">
    <property type="protein sequence ID" value="QL12p018344:mrna:CDS:2"/>
    <property type="gene ID" value="QL12p018344"/>
</dbReference>
<organism evidence="1 2">
    <name type="scientific">Quercus lobata</name>
    <name type="common">Valley oak</name>
    <dbReference type="NCBI Taxonomy" id="97700"/>
    <lineage>
        <taxon>Eukaryota</taxon>
        <taxon>Viridiplantae</taxon>
        <taxon>Streptophyta</taxon>
        <taxon>Embryophyta</taxon>
        <taxon>Tracheophyta</taxon>
        <taxon>Spermatophyta</taxon>
        <taxon>Magnoliopsida</taxon>
        <taxon>eudicotyledons</taxon>
        <taxon>Gunneridae</taxon>
        <taxon>Pentapetalae</taxon>
        <taxon>rosids</taxon>
        <taxon>fabids</taxon>
        <taxon>Fagales</taxon>
        <taxon>Fagaceae</taxon>
        <taxon>Quercus</taxon>
    </lineage>
</organism>
<accession>A0A7N2REG5</accession>
<proteinExistence type="predicted"/>
<sequence length="71" mass="8133">MALYSASIENLEIVDCFFDFQETNESLIKMQYPVTDLLVSGKDAQFESLNPLTWNSKLAEMKTPFLGSFFK</sequence>
<protein>
    <submittedName>
        <fullName evidence="1">Uncharacterized protein</fullName>
    </submittedName>
</protein>
<dbReference type="InParanoid" id="A0A7N2REG5"/>
<dbReference type="Proteomes" id="UP000594261">
    <property type="component" value="Chromosome 12"/>
</dbReference>